<dbReference type="Pfam" id="PF00326">
    <property type="entry name" value="Peptidase_S9"/>
    <property type="match status" value="1"/>
</dbReference>
<dbReference type="SUPFAM" id="SSF53474">
    <property type="entry name" value="alpha/beta-Hydrolases"/>
    <property type="match status" value="1"/>
</dbReference>
<proteinExistence type="predicted"/>
<evidence type="ECO:0000256" key="1">
    <source>
        <dbReference type="ARBA" id="ARBA00022801"/>
    </source>
</evidence>
<evidence type="ECO:0000313" key="5">
    <source>
        <dbReference type="EMBL" id="MCL6274489.1"/>
    </source>
</evidence>
<dbReference type="InterPro" id="IPR002469">
    <property type="entry name" value="Peptidase_S9B_N"/>
</dbReference>
<feature type="domain" description="Dipeptidylpeptidase IV N-terminal" evidence="4">
    <location>
        <begin position="187"/>
        <end position="277"/>
    </location>
</feature>
<evidence type="ECO:0000256" key="2">
    <source>
        <dbReference type="ARBA" id="ARBA00022825"/>
    </source>
</evidence>
<dbReference type="PANTHER" id="PTHR42776">
    <property type="entry name" value="SERINE PEPTIDASE S9 FAMILY MEMBER"/>
    <property type="match status" value="1"/>
</dbReference>
<organism evidence="5 6">
    <name type="scientific">Flagellimonas spongiicola</name>
    <dbReference type="NCBI Taxonomy" id="2942208"/>
    <lineage>
        <taxon>Bacteria</taxon>
        <taxon>Pseudomonadati</taxon>
        <taxon>Bacteroidota</taxon>
        <taxon>Flavobacteriia</taxon>
        <taxon>Flavobacteriales</taxon>
        <taxon>Flavobacteriaceae</taxon>
        <taxon>Flagellimonas</taxon>
    </lineage>
</organism>
<name>A0ABT0PSZ9_9FLAO</name>
<dbReference type="Pfam" id="PF00930">
    <property type="entry name" value="DPPIV_N"/>
    <property type="match status" value="1"/>
</dbReference>
<accession>A0ABT0PSZ9</accession>
<evidence type="ECO:0000259" key="4">
    <source>
        <dbReference type="Pfam" id="PF00930"/>
    </source>
</evidence>
<dbReference type="Gene3D" id="2.120.10.30">
    <property type="entry name" value="TolB, C-terminal domain"/>
    <property type="match status" value="2"/>
</dbReference>
<dbReference type="EMBL" id="JAMFMA010000002">
    <property type="protein sequence ID" value="MCL6274489.1"/>
    <property type="molecule type" value="Genomic_DNA"/>
</dbReference>
<dbReference type="PANTHER" id="PTHR42776:SF4">
    <property type="entry name" value="ACYLAMINO-ACID-RELEASING ENZYME"/>
    <property type="match status" value="1"/>
</dbReference>
<dbReference type="RefSeq" id="WP_249657666.1">
    <property type="nucleotide sequence ID" value="NZ_JAMFMA010000002.1"/>
</dbReference>
<dbReference type="Pfam" id="PF07676">
    <property type="entry name" value="PD40"/>
    <property type="match status" value="1"/>
</dbReference>
<keyword evidence="1" id="KW-0378">Hydrolase</keyword>
<keyword evidence="2" id="KW-0720">Serine protease</keyword>
<gene>
    <name evidence="5" type="ORF">M3P19_10730</name>
</gene>
<feature type="domain" description="Peptidase S9 prolyl oligopeptidase catalytic" evidence="3">
    <location>
        <begin position="466"/>
        <end position="672"/>
    </location>
</feature>
<keyword evidence="6" id="KW-1185">Reference proteome</keyword>
<evidence type="ECO:0000259" key="3">
    <source>
        <dbReference type="Pfam" id="PF00326"/>
    </source>
</evidence>
<protein>
    <submittedName>
        <fullName evidence="5">S9 family peptidase</fullName>
    </submittedName>
</protein>
<dbReference type="SUPFAM" id="SSF82171">
    <property type="entry name" value="DPP6 N-terminal domain-like"/>
    <property type="match status" value="1"/>
</dbReference>
<dbReference type="Proteomes" id="UP001203607">
    <property type="component" value="Unassembled WGS sequence"/>
</dbReference>
<sequence length="679" mass="75746">MKHFFLFLLCLGTLQITSAQEQDFSYLDVFDLQYASDPQISPNGEWIVYRRMGFDIMKDRSKGNLWMVKLDGSEHQKLTSNETNESSPRWSPSGDRIVFSASTSEGSEVYMYWVASGKVAKLTQLPFSPSSLTWSPNGREIAFSMNVPKKAPVIAKIPAKPKGAKWADAPRITDRVYHEADGRGYIKPGFNHVFVIPASGGAARQITSGDWHHRGPLSWGSNGSKIYFSANRTEDWEYTFRNSEIYAVTVKDGTIEALTDRNGPDYNPVVSPDGKSIAYLGFEDKVQAYQVRKIHVMNTDGSNKQVLSDALDRGASNIKWNSKGDGIYFQYDDKGNSKIGFISLSGKVSKLADNVGGTTLGRPYASGSYSASTNGTLVYTQSRPDYPAELAVLKPKAKTPLKITALNKALLDYRNLGKVEEVWYKSSVDDRDVQGWVVYPPNYDTTKKYPFMVENHGGPILNYGDRFSAEMQLYAAAGYIVFYPNPRGSTSYGEEFGNLLYNNYPGEDYDDVMDGVDHCIGMGIAHEDQLFVTGGSAGGIMSAWMIGKNKRFEAAVVAKPVMNWISKTLVADNYFYYAEHRYPGQPWENFEGYWKFSPISLVGNIETPTMVMVGMNDLRTPPSEAKQLYHALKLRKIETVLVEIPGASHGIASKPSNLITKIAHTVAWFDKYRTANKNE</sequence>
<reference evidence="5 6" key="1">
    <citation type="submission" date="2022-05" db="EMBL/GenBank/DDBJ databases">
        <authorList>
            <person name="Park J.-S."/>
        </authorList>
    </citation>
    <scope>NUCLEOTIDE SEQUENCE [LARGE SCALE GENOMIC DNA]</scope>
    <source>
        <strain evidence="5 6">2012CJ35-5</strain>
    </source>
</reference>
<dbReference type="InterPro" id="IPR011042">
    <property type="entry name" value="6-blade_b-propeller_TolB-like"/>
</dbReference>
<evidence type="ECO:0000313" key="6">
    <source>
        <dbReference type="Proteomes" id="UP001203607"/>
    </source>
</evidence>
<dbReference type="InterPro" id="IPR011659">
    <property type="entry name" value="WD40"/>
</dbReference>
<keyword evidence="2" id="KW-0645">Protease</keyword>
<dbReference type="InterPro" id="IPR029058">
    <property type="entry name" value="AB_hydrolase_fold"/>
</dbReference>
<comment type="caution">
    <text evidence="5">The sequence shown here is derived from an EMBL/GenBank/DDBJ whole genome shotgun (WGS) entry which is preliminary data.</text>
</comment>
<dbReference type="InterPro" id="IPR001375">
    <property type="entry name" value="Peptidase_S9_cat"/>
</dbReference>
<dbReference type="Gene3D" id="3.40.50.1820">
    <property type="entry name" value="alpha/beta hydrolase"/>
    <property type="match status" value="1"/>
</dbReference>